<reference evidence="1 2" key="1">
    <citation type="submission" date="2018-10" db="EMBL/GenBank/DDBJ databases">
        <title>Genomic Encyclopedia of Archaeal and Bacterial Type Strains, Phase II (KMG-II): from individual species to whole genera.</title>
        <authorList>
            <person name="Goeker M."/>
        </authorList>
    </citation>
    <scope>NUCLEOTIDE SEQUENCE [LARGE SCALE GENOMIC DNA]</scope>
    <source>
        <strain evidence="1 2">DSM 18602</strain>
    </source>
</reference>
<keyword evidence="2" id="KW-1185">Reference proteome</keyword>
<dbReference type="SUPFAM" id="SSF47598">
    <property type="entry name" value="Ribbon-helix-helix"/>
    <property type="match status" value="1"/>
</dbReference>
<accession>A0A495IZT3</accession>
<dbReference type="EMBL" id="RBKU01000001">
    <property type="protein sequence ID" value="RKR81544.1"/>
    <property type="molecule type" value="Genomic_DNA"/>
</dbReference>
<dbReference type="InterPro" id="IPR010985">
    <property type="entry name" value="Ribbon_hlx_hlx"/>
</dbReference>
<organism evidence="1 2">
    <name type="scientific">Mucilaginibacter gracilis</name>
    <dbReference type="NCBI Taxonomy" id="423350"/>
    <lineage>
        <taxon>Bacteria</taxon>
        <taxon>Pseudomonadati</taxon>
        <taxon>Bacteroidota</taxon>
        <taxon>Sphingobacteriia</taxon>
        <taxon>Sphingobacteriales</taxon>
        <taxon>Sphingobacteriaceae</taxon>
        <taxon>Mucilaginibacter</taxon>
    </lineage>
</organism>
<comment type="caution">
    <text evidence="1">The sequence shown here is derived from an EMBL/GenBank/DDBJ whole genome shotgun (WGS) entry which is preliminary data.</text>
</comment>
<dbReference type="Pfam" id="PF19891">
    <property type="entry name" value="DUF6364"/>
    <property type="match status" value="1"/>
</dbReference>
<protein>
    <submittedName>
        <fullName evidence="1">Uncharacterized protein</fullName>
    </submittedName>
</protein>
<name>A0A495IZT3_9SPHI</name>
<gene>
    <name evidence="1" type="ORF">BDD43_1691</name>
</gene>
<sequence>MKTRLNLTIEKELMHKVKAYAKDNNTSVSNLVEAYFKNILSKKSPNMLELIKSLPKPDIDDNLDLKKAFYEENASKYGF</sequence>
<dbReference type="OrthoDB" id="678344at2"/>
<dbReference type="GO" id="GO:0006355">
    <property type="term" value="P:regulation of DNA-templated transcription"/>
    <property type="evidence" value="ECO:0007669"/>
    <property type="project" value="InterPro"/>
</dbReference>
<evidence type="ECO:0000313" key="2">
    <source>
        <dbReference type="Proteomes" id="UP000268007"/>
    </source>
</evidence>
<dbReference type="AlphaFoldDB" id="A0A495IZT3"/>
<dbReference type="Proteomes" id="UP000268007">
    <property type="component" value="Unassembled WGS sequence"/>
</dbReference>
<evidence type="ECO:0000313" key="1">
    <source>
        <dbReference type="EMBL" id="RKR81544.1"/>
    </source>
</evidence>
<proteinExistence type="predicted"/>
<dbReference type="RefSeq" id="WP_121197230.1">
    <property type="nucleotide sequence ID" value="NZ_RBKU01000001.1"/>
</dbReference>
<dbReference type="InterPro" id="IPR045944">
    <property type="entry name" value="DUF6364"/>
</dbReference>